<dbReference type="RefSeq" id="WP_254759665.1">
    <property type="nucleotide sequence ID" value="NZ_JANCLT010000007.1"/>
</dbReference>
<evidence type="ECO:0000259" key="1">
    <source>
        <dbReference type="Pfam" id="PF17989"/>
    </source>
</evidence>
<dbReference type="Proteomes" id="UP001156102">
    <property type="component" value="Unassembled WGS sequence"/>
</dbReference>
<accession>A0AA42BRQ5</accession>
<protein>
    <submittedName>
        <fullName evidence="3">Plasmid segregation protein ParM</fullName>
    </submittedName>
</protein>
<dbReference type="InterPro" id="IPR040607">
    <property type="entry name" value="ALP_N"/>
</dbReference>
<organism evidence="3 4">
    <name type="scientific">Ectobacillus ponti</name>
    <dbReference type="NCBI Taxonomy" id="2961894"/>
    <lineage>
        <taxon>Bacteria</taxon>
        <taxon>Bacillati</taxon>
        <taxon>Bacillota</taxon>
        <taxon>Bacilli</taxon>
        <taxon>Bacillales</taxon>
        <taxon>Bacillaceae</taxon>
        <taxon>Ectobacillus</taxon>
    </lineage>
</organism>
<dbReference type="CDD" id="cd24021">
    <property type="entry name" value="ASKHA_NBD_ParM_Psk41-like"/>
    <property type="match status" value="1"/>
</dbReference>
<proteinExistence type="predicted"/>
<reference evidence="3" key="1">
    <citation type="submission" date="2022-07" db="EMBL/GenBank/DDBJ databases">
        <authorList>
            <person name="Li W.-J."/>
            <person name="Deng Q.-Q."/>
        </authorList>
    </citation>
    <scope>NUCLEOTIDE SEQUENCE</scope>
    <source>
        <strain evidence="3">SYSU M60031</strain>
    </source>
</reference>
<dbReference type="EMBL" id="JANCLT010000007">
    <property type="protein sequence ID" value="MCP8969744.1"/>
    <property type="molecule type" value="Genomic_DNA"/>
</dbReference>
<evidence type="ECO:0000259" key="2">
    <source>
        <dbReference type="Pfam" id="PF21522"/>
    </source>
</evidence>
<feature type="domain" description="Actin-like protein N-terminal" evidence="1">
    <location>
        <begin position="7"/>
        <end position="157"/>
    </location>
</feature>
<evidence type="ECO:0000313" key="4">
    <source>
        <dbReference type="Proteomes" id="UP001156102"/>
    </source>
</evidence>
<dbReference type="AlphaFoldDB" id="A0AA42BRQ5"/>
<name>A0AA42BRQ5_9BACI</name>
<feature type="domain" description="Actin homologue MreB-like C-terminal" evidence="2">
    <location>
        <begin position="182"/>
        <end position="300"/>
    </location>
</feature>
<dbReference type="InterPro" id="IPR043129">
    <property type="entry name" value="ATPase_NBD"/>
</dbReference>
<dbReference type="Pfam" id="PF21522">
    <property type="entry name" value="MreB-like_C"/>
    <property type="match status" value="1"/>
</dbReference>
<dbReference type="Gene3D" id="3.30.420.40">
    <property type="match status" value="2"/>
</dbReference>
<gene>
    <name evidence="3" type="primary">parM</name>
    <name evidence="3" type="ORF">NK662_14530</name>
</gene>
<dbReference type="InterPro" id="IPR049067">
    <property type="entry name" value="MreB-like_C"/>
</dbReference>
<evidence type="ECO:0000313" key="3">
    <source>
        <dbReference type="EMBL" id="MCP8969744.1"/>
    </source>
</evidence>
<sequence length="332" mass="37055">MKKVLVLDHGNGKMKLRSSLHKSTTPSLVAFKKDVGKSFTGDQLQVSEYETEMGQFVWGDDVSAVQAVYPTYGFQNRYKDTMYRTLTKIALATLAQKSYVQPHDEVVVVTGVPSNEVDTSAVTDLQAAFTGRHEVIVDGKPVHVNVVQTIVIPQPVGTVMSRYLDEDGFVAQDRYEDIRVGIIDIGTGTTDLDSINGLRREEHKSIAAGMKDVYQIIADYVNSENPNAKVEYYHIEPYFAEGIYKISERHSVNFEAVKMAAVFEVAEKIKTGIKNAWKTFDRFDEILLTGGGAKLFENAIRLLVEDVVVTADPQQDNAEGMYRYGAFVTMEE</sequence>
<comment type="caution">
    <text evidence="3">The sequence shown here is derived from an EMBL/GenBank/DDBJ whole genome shotgun (WGS) entry which is preliminary data.</text>
</comment>
<keyword evidence="4" id="KW-1185">Reference proteome</keyword>
<dbReference type="Pfam" id="PF17989">
    <property type="entry name" value="ALP_N"/>
    <property type="match status" value="1"/>
</dbReference>
<dbReference type="SUPFAM" id="SSF53067">
    <property type="entry name" value="Actin-like ATPase domain"/>
    <property type="match status" value="2"/>
</dbReference>